<evidence type="ECO:0000313" key="2">
    <source>
        <dbReference type="EMBL" id="GFA50449.1"/>
    </source>
</evidence>
<feature type="compositionally biased region" description="Low complexity" evidence="1">
    <location>
        <begin position="352"/>
        <end position="363"/>
    </location>
</feature>
<sequence>MVIDIIKNSTCFKAFIISEDVLEIFMQQFRYTIKKIQDTDSYEFLLANKKCTVNAKFFRTILNICPRVEGKDFTDVPDDEIALTFLIILGYKSPMNMHTNMFVDHMHQPWRTLAAIINKCLSRKTTSNDKLRKSRIDILKKTSGKRRVKRKVTPSADDNIISDDPDAALELAKSISQTEAEEAEAARKVHVTHARIVTESVPKSTKKNLVAGFLRVWNSSEGTGAKPGILDEDKDITEEKVILEWGDEQDSKFFNDDNNDDDEKDDKDGDVDDEGNDHISDTQDADDEDDEVESDEDEIYKYKICVHNEEDVEMKDAEVKESDKGEEKVTDATKEEAKKTSKAKDDTKKSKLPPSSSSLSISSSFDADVSSLLDIPIQNETPQTQSLSVQKIPVSLIPDITNLPPIPEIVTETLVSTDVPLPQVTPIFSSK</sequence>
<proteinExistence type="predicted"/>
<reference evidence="2" key="1">
    <citation type="journal article" date="2019" name="Sci. Rep.">
        <title>Draft genome of Tanacetum cinerariifolium, the natural source of mosquito coil.</title>
        <authorList>
            <person name="Yamashiro T."/>
            <person name="Shiraishi A."/>
            <person name="Satake H."/>
            <person name="Nakayama K."/>
        </authorList>
    </citation>
    <scope>NUCLEOTIDE SEQUENCE</scope>
</reference>
<organism evidence="2">
    <name type="scientific">Tanacetum cinerariifolium</name>
    <name type="common">Dalmatian daisy</name>
    <name type="synonym">Chrysanthemum cinerariifolium</name>
    <dbReference type="NCBI Taxonomy" id="118510"/>
    <lineage>
        <taxon>Eukaryota</taxon>
        <taxon>Viridiplantae</taxon>
        <taxon>Streptophyta</taxon>
        <taxon>Embryophyta</taxon>
        <taxon>Tracheophyta</taxon>
        <taxon>Spermatophyta</taxon>
        <taxon>Magnoliopsida</taxon>
        <taxon>eudicotyledons</taxon>
        <taxon>Gunneridae</taxon>
        <taxon>Pentapetalae</taxon>
        <taxon>asterids</taxon>
        <taxon>campanulids</taxon>
        <taxon>Asterales</taxon>
        <taxon>Asteraceae</taxon>
        <taxon>Asteroideae</taxon>
        <taxon>Anthemideae</taxon>
        <taxon>Anthemidinae</taxon>
        <taxon>Tanacetum</taxon>
    </lineage>
</organism>
<dbReference type="AlphaFoldDB" id="A0A699JQ44"/>
<gene>
    <name evidence="2" type="ORF">Tci_622421</name>
</gene>
<feature type="compositionally biased region" description="Acidic residues" evidence="1">
    <location>
        <begin position="257"/>
        <end position="275"/>
    </location>
</feature>
<evidence type="ECO:0000256" key="1">
    <source>
        <dbReference type="SAM" id="MobiDB-lite"/>
    </source>
</evidence>
<protein>
    <submittedName>
        <fullName evidence="2">Uncharacterized protein</fullName>
    </submittedName>
</protein>
<name>A0A699JQ44_TANCI</name>
<feature type="region of interest" description="Disordered" evidence="1">
    <location>
        <begin position="245"/>
        <end position="363"/>
    </location>
</feature>
<feature type="compositionally biased region" description="Basic and acidic residues" evidence="1">
    <location>
        <begin position="306"/>
        <end position="349"/>
    </location>
</feature>
<comment type="caution">
    <text evidence="2">The sequence shown here is derived from an EMBL/GenBank/DDBJ whole genome shotgun (WGS) entry which is preliminary data.</text>
</comment>
<accession>A0A699JQ44</accession>
<feature type="compositionally biased region" description="Acidic residues" evidence="1">
    <location>
        <begin position="283"/>
        <end position="298"/>
    </location>
</feature>
<dbReference type="EMBL" id="BKCJ010435593">
    <property type="protein sequence ID" value="GFA50449.1"/>
    <property type="molecule type" value="Genomic_DNA"/>
</dbReference>